<dbReference type="Proteomes" id="UP000182264">
    <property type="component" value="Chromosome"/>
</dbReference>
<keyword evidence="7" id="KW-1185">Reference proteome</keyword>
<dbReference type="SUPFAM" id="SSF74653">
    <property type="entry name" value="TolA/TonB C-terminal domain"/>
    <property type="match status" value="1"/>
</dbReference>
<dbReference type="STRING" id="29542.A6070_01185"/>
<dbReference type="NCBIfam" id="TIGR01352">
    <property type="entry name" value="tonB_Cterm"/>
    <property type="match status" value="1"/>
</dbReference>
<evidence type="ECO:0000256" key="4">
    <source>
        <dbReference type="ARBA" id="ARBA00023136"/>
    </source>
</evidence>
<evidence type="ECO:0008006" key="8">
    <source>
        <dbReference type="Google" id="ProtNLM"/>
    </source>
</evidence>
<dbReference type="InterPro" id="IPR006260">
    <property type="entry name" value="TonB/TolA_C"/>
</dbReference>
<organism evidence="6 7">
    <name type="scientific">Syntrophotalea acetylenica</name>
    <name type="common">Pelobacter acetylenicus</name>
    <dbReference type="NCBI Taxonomy" id="29542"/>
    <lineage>
        <taxon>Bacteria</taxon>
        <taxon>Pseudomonadati</taxon>
        <taxon>Thermodesulfobacteriota</taxon>
        <taxon>Desulfuromonadia</taxon>
        <taxon>Desulfuromonadales</taxon>
        <taxon>Syntrophotaleaceae</taxon>
        <taxon>Syntrophotalea</taxon>
    </lineage>
</organism>
<evidence type="ECO:0000256" key="3">
    <source>
        <dbReference type="ARBA" id="ARBA00022989"/>
    </source>
</evidence>
<keyword evidence="2" id="KW-0812">Transmembrane</keyword>
<keyword evidence="4" id="KW-0472">Membrane</keyword>
<dbReference type="KEGG" id="pace:A6070_01185"/>
<name>A0A1L3GFZ9_SYNAC</name>
<evidence type="ECO:0000256" key="1">
    <source>
        <dbReference type="ARBA" id="ARBA00004167"/>
    </source>
</evidence>
<evidence type="ECO:0000313" key="6">
    <source>
        <dbReference type="EMBL" id="APG24837.1"/>
    </source>
</evidence>
<evidence type="ECO:0000313" key="7">
    <source>
        <dbReference type="Proteomes" id="UP000182264"/>
    </source>
</evidence>
<sequence length="297" mass="30794">MSIPPFAPHNEPGLRPLALSLTCSLVLHAAALLLFSGFLSGPAPVEQRPVYFVDLTKMPVLNPQAGRPDGGPAPKGDSALAPAPPQPDAPKAADAPSEPSSPEPRPAASTDKAASKATVSSPGAKPAAPATRPAASAAPATGDYNSVQDKLAAMRERQQRQQELAALKNRIAALSGGGAGSATGGSGSGYGSGAPLGMPDGTGTEAGVDQQTWLQAYLKDNWSLSKYQITRRDLSATVRLAFSADGSLISYHFIDSSGDATFDDSVKRAILKAKTLPFQPQRQIQLDVVFNLKDLMD</sequence>
<gene>
    <name evidence="6" type="ORF">A7E75_07225</name>
</gene>
<feature type="region of interest" description="Disordered" evidence="5">
    <location>
        <begin position="62"/>
        <end position="143"/>
    </location>
</feature>
<feature type="region of interest" description="Disordered" evidence="5">
    <location>
        <begin position="177"/>
        <end position="205"/>
    </location>
</feature>
<dbReference type="OrthoDB" id="5398495at2"/>
<dbReference type="AlphaFoldDB" id="A0A1L3GFZ9"/>
<dbReference type="Gene3D" id="3.30.1150.10">
    <property type="match status" value="1"/>
</dbReference>
<dbReference type="RefSeq" id="WP_072286683.1">
    <property type="nucleotide sequence ID" value="NZ_CP015455.1"/>
</dbReference>
<feature type="compositionally biased region" description="Low complexity" evidence="5">
    <location>
        <begin position="106"/>
        <end position="140"/>
    </location>
</feature>
<reference evidence="6 7" key="1">
    <citation type="journal article" date="2017" name="Genome Announc.">
        <title>Complete Genome Sequences of Two Acetylene-Fermenting Pelobacter acetylenicus Strains.</title>
        <authorList>
            <person name="Sutton J.M."/>
            <person name="Baesman S.M."/>
            <person name="Fierst J.L."/>
            <person name="Poret-Peterson A.T."/>
            <person name="Oremland R.S."/>
            <person name="Dunlap D.S."/>
            <person name="Akob D.M."/>
        </authorList>
    </citation>
    <scope>NUCLEOTIDE SEQUENCE [LARGE SCALE GENOMIC DNA]</scope>
    <source>
        <strain evidence="6 7">DSM 3247</strain>
    </source>
</reference>
<evidence type="ECO:0000256" key="2">
    <source>
        <dbReference type="ARBA" id="ARBA00022692"/>
    </source>
</evidence>
<protein>
    <recommendedName>
        <fullName evidence="8">Cell division and transport-associated protein TolA</fullName>
    </recommendedName>
</protein>
<dbReference type="Pfam" id="PF13103">
    <property type="entry name" value="TonB_2"/>
    <property type="match status" value="1"/>
</dbReference>
<feature type="compositionally biased region" description="Gly residues" evidence="5">
    <location>
        <begin position="177"/>
        <end position="194"/>
    </location>
</feature>
<feature type="compositionally biased region" description="Low complexity" evidence="5">
    <location>
        <begin position="89"/>
        <end position="98"/>
    </location>
</feature>
<accession>A0A1L3GFZ9</accession>
<dbReference type="EMBL" id="CP015518">
    <property type="protein sequence ID" value="APG24837.1"/>
    <property type="molecule type" value="Genomic_DNA"/>
</dbReference>
<dbReference type="GO" id="GO:0016020">
    <property type="term" value="C:membrane"/>
    <property type="evidence" value="ECO:0007669"/>
    <property type="project" value="UniProtKB-SubCell"/>
</dbReference>
<keyword evidence="3" id="KW-1133">Transmembrane helix</keyword>
<comment type="subcellular location">
    <subcellularLocation>
        <location evidence="1">Membrane</location>
        <topology evidence="1">Single-pass membrane protein</topology>
    </subcellularLocation>
</comment>
<proteinExistence type="predicted"/>
<evidence type="ECO:0000256" key="5">
    <source>
        <dbReference type="SAM" id="MobiDB-lite"/>
    </source>
</evidence>